<evidence type="ECO:0000256" key="12">
    <source>
        <dbReference type="SAM" id="MobiDB-lite"/>
    </source>
</evidence>
<dbReference type="InterPro" id="IPR024763">
    <property type="entry name" value="VPS11_C"/>
</dbReference>
<keyword evidence="9" id="KW-0833">Ubl conjugation pathway</keyword>
<keyword evidence="9" id="KW-0808">Transferase</keyword>
<dbReference type="GO" id="GO:0030897">
    <property type="term" value="C:HOPS complex"/>
    <property type="evidence" value="ECO:0007669"/>
    <property type="project" value="UniProtKB-UniRule"/>
</dbReference>
<dbReference type="InterPro" id="IPR016024">
    <property type="entry name" value="ARM-type_fold"/>
</dbReference>
<dbReference type="VEuPathDB" id="FungiDB:CLCR_05422"/>
<dbReference type="CDD" id="cd16688">
    <property type="entry name" value="RING-H2_Vps11"/>
    <property type="match status" value="1"/>
</dbReference>
<dbReference type="InterPro" id="IPR013083">
    <property type="entry name" value="Znf_RING/FYVE/PHD"/>
</dbReference>
<gene>
    <name evidence="14" type="primary">vps11</name>
    <name evidence="14" type="ORF">CLCR_05422</name>
</gene>
<evidence type="ECO:0000256" key="11">
    <source>
        <dbReference type="PROSITE-ProRule" id="PRU01006"/>
    </source>
</evidence>
<keyword evidence="3" id="KW-0479">Metal-binding</keyword>
<dbReference type="Gene3D" id="3.30.40.10">
    <property type="entry name" value="Zinc/RING finger domain, C3HC4 (zinc finger)"/>
    <property type="match status" value="1"/>
</dbReference>
<dbReference type="GO" id="GO:0007032">
    <property type="term" value="P:endosome organization"/>
    <property type="evidence" value="ECO:0007669"/>
    <property type="project" value="TreeGrafter"/>
</dbReference>
<dbReference type="PANTHER" id="PTHR23323:SF24">
    <property type="entry name" value="VACUOLAR PROTEIN SORTING-ASSOCIATED PROTEIN 11 HOMOLOG"/>
    <property type="match status" value="1"/>
</dbReference>
<dbReference type="GO" id="GO:0061630">
    <property type="term" value="F:ubiquitin protein ligase activity"/>
    <property type="evidence" value="ECO:0007669"/>
    <property type="project" value="UniProtKB-EC"/>
</dbReference>
<dbReference type="GO" id="GO:0006886">
    <property type="term" value="P:intracellular protein transport"/>
    <property type="evidence" value="ECO:0007669"/>
    <property type="project" value="UniProtKB-UniRule"/>
</dbReference>
<dbReference type="VEuPathDB" id="FungiDB:G647_07383"/>
<feature type="domain" description="RING-type" evidence="13">
    <location>
        <begin position="893"/>
        <end position="938"/>
    </location>
</feature>
<feature type="region of interest" description="Disordered" evidence="12">
    <location>
        <begin position="621"/>
        <end position="647"/>
    </location>
</feature>
<dbReference type="eggNOG" id="KOG2114">
    <property type="taxonomic scope" value="Eukaryota"/>
</dbReference>
<name>A0A1C1C830_9EURO</name>
<dbReference type="EMBL" id="LGRB01000020">
    <property type="protein sequence ID" value="OCT44703.1"/>
    <property type="molecule type" value="Genomic_DNA"/>
</dbReference>
<dbReference type="InterPro" id="IPR015943">
    <property type="entry name" value="WD40/YVTN_repeat-like_dom_sf"/>
</dbReference>
<dbReference type="SUPFAM" id="SSF48371">
    <property type="entry name" value="ARM repeat"/>
    <property type="match status" value="1"/>
</dbReference>
<evidence type="ECO:0000256" key="1">
    <source>
        <dbReference type="ARBA" id="ARBA00007070"/>
    </source>
</evidence>
<dbReference type="SUPFAM" id="SSF57850">
    <property type="entry name" value="RING/U-box"/>
    <property type="match status" value="1"/>
</dbReference>
<dbReference type="PROSITE" id="PS50089">
    <property type="entry name" value="ZF_RING_2"/>
    <property type="match status" value="1"/>
</dbReference>
<reference evidence="15" key="1">
    <citation type="submission" date="2015-07" db="EMBL/GenBank/DDBJ databases">
        <authorList>
            <person name="Teixeira M.M."/>
            <person name="Souza R.C."/>
            <person name="Almeida L.G."/>
            <person name="Vicente V.A."/>
            <person name="de Hoog S."/>
            <person name="Bocca A.L."/>
            <person name="de Almeida S.R."/>
            <person name="Vasconcelos A.T."/>
            <person name="Felipe M.S."/>
        </authorList>
    </citation>
    <scope>NUCLEOTIDE SEQUENCE [LARGE SCALE GENOMIC DNA]</scope>
    <source>
        <strain evidence="15">KSF</strain>
    </source>
</reference>
<dbReference type="Gene3D" id="2.130.10.10">
    <property type="entry name" value="YVTN repeat-like/Quinoprotein amine dehydrogenase"/>
    <property type="match status" value="1"/>
</dbReference>
<evidence type="ECO:0000259" key="13">
    <source>
        <dbReference type="PROSITE" id="PS50089"/>
    </source>
</evidence>
<dbReference type="GO" id="GO:0007033">
    <property type="term" value="P:vacuole organization"/>
    <property type="evidence" value="ECO:0007669"/>
    <property type="project" value="TreeGrafter"/>
</dbReference>
<accession>A0A1C1C830</accession>
<evidence type="ECO:0000256" key="2">
    <source>
        <dbReference type="ARBA" id="ARBA00022448"/>
    </source>
</evidence>
<feature type="repeat" description="CHCR" evidence="11">
    <location>
        <begin position="422"/>
        <end position="567"/>
    </location>
</feature>
<keyword evidence="5" id="KW-0862">Zinc</keyword>
<dbReference type="Gene3D" id="1.25.40.10">
    <property type="entry name" value="Tetratricopeptide repeat domain"/>
    <property type="match status" value="1"/>
</dbReference>
<dbReference type="GO" id="GO:0030674">
    <property type="term" value="F:protein-macromolecule adaptor activity"/>
    <property type="evidence" value="ECO:0007669"/>
    <property type="project" value="TreeGrafter"/>
</dbReference>
<dbReference type="GO" id="GO:0033263">
    <property type="term" value="C:CORVET complex"/>
    <property type="evidence" value="ECO:0007669"/>
    <property type="project" value="UniProtKB-UniRule"/>
</dbReference>
<dbReference type="Pfam" id="PF12451">
    <property type="entry name" value="VPS11_C"/>
    <property type="match status" value="1"/>
</dbReference>
<comment type="similarity">
    <text evidence="1 9">Belongs to the VPS11 family.</text>
</comment>
<dbReference type="Proteomes" id="UP000094526">
    <property type="component" value="Unassembled WGS sequence"/>
</dbReference>
<evidence type="ECO:0000256" key="3">
    <source>
        <dbReference type="ARBA" id="ARBA00022723"/>
    </source>
</evidence>
<dbReference type="InterPro" id="IPR000547">
    <property type="entry name" value="Clathrin_H-chain/VPS_repeat"/>
</dbReference>
<dbReference type="InterPro" id="IPR016528">
    <property type="entry name" value="VPS11"/>
</dbReference>
<evidence type="ECO:0000256" key="7">
    <source>
        <dbReference type="ARBA" id="ARBA00023136"/>
    </source>
</evidence>
<comment type="subunit">
    <text evidence="9">Component of the homotypic vacuole fusion and vacuole protein sorting (HOPS) complex. Component of the class C core vacuole/endosome tethering (CORVET) complex.</text>
</comment>
<comment type="subcellular location">
    <subcellularLocation>
        <location evidence="8">Endomembrane system</location>
        <topology evidence="8">Peripheral membrane protein</topology>
        <orientation evidence="8">Cytoplasmic side</orientation>
    </subcellularLocation>
    <subcellularLocation>
        <location evidence="9">Vacuole membrane</location>
        <topology evidence="9">Peripheral membrane protein</topology>
        <orientation evidence="9">Cytoplasmic side</orientation>
    </subcellularLocation>
</comment>
<evidence type="ECO:0000256" key="9">
    <source>
        <dbReference type="PIRNR" id="PIRNR007860"/>
    </source>
</evidence>
<dbReference type="OrthoDB" id="26184at2759"/>
<dbReference type="Pfam" id="PF23356">
    <property type="entry name" value="TPR_PEP5_VPS11"/>
    <property type="match status" value="2"/>
</dbReference>
<evidence type="ECO:0000256" key="10">
    <source>
        <dbReference type="PROSITE-ProRule" id="PRU00175"/>
    </source>
</evidence>
<organism evidence="14 15">
    <name type="scientific">Cladophialophora carrionii</name>
    <dbReference type="NCBI Taxonomy" id="86049"/>
    <lineage>
        <taxon>Eukaryota</taxon>
        <taxon>Fungi</taxon>
        <taxon>Dikarya</taxon>
        <taxon>Ascomycota</taxon>
        <taxon>Pezizomycotina</taxon>
        <taxon>Eurotiomycetes</taxon>
        <taxon>Chaetothyriomycetidae</taxon>
        <taxon>Chaetothyriales</taxon>
        <taxon>Herpotrichiellaceae</taxon>
        <taxon>Cladophialophora</taxon>
    </lineage>
</organism>
<evidence type="ECO:0000256" key="6">
    <source>
        <dbReference type="ARBA" id="ARBA00022927"/>
    </source>
</evidence>
<keyword evidence="9" id="KW-0926">Vacuole</keyword>
<evidence type="ECO:0000313" key="14">
    <source>
        <dbReference type="EMBL" id="OCT44703.1"/>
    </source>
</evidence>
<dbReference type="AlphaFoldDB" id="A0A1C1C830"/>
<proteinExistence type="inferred from homology"/>
<sequence>MALTSWKAFPFFSVSQVPVPADEDGSYLFDVSHAAPSTVLWAHPSWQDVVSLTTGADSLFLGSSDGSVRVLSRGLKVIRTFQASDAADASVTHLSQIPDTSFLVTISENLSSDPSLKVWALDKLDKKTGAPRCLCTIAVQNGRRQFPVSALVVLDDLTQVAVGFANGSVTVIRGDFVHDRGTKQRTVFESEDPVTGLEVRQSTTKVLYIANTSKICSLIISGKGQGQPVRTVDNRGCSVGCMTYDRETGDVVIAREDAIYYYGANGRGPSYAFEGPKKCVKIYKEYVGVVCPPRVAQVSKSKTFRRLGGEEIDEMFSSSSFTLLDTDLKYVAHTESLPSQVKEVFAQWNELFLLSVEGKLYKYQEKTLQQKLEILYQRNLYIYAINLAQKSGADKMQQNIIFRKYGDYLYQKGDYDTAMQQYLRAIDNTEPSQVIRRFLDTQRIHNLIDYLEELHDHDRATADHTTLLLNCYAKLKDTEKLDAFIRTPGTAKFDVDTAIAMCRQGGYFDQAAYLATKHGENELVIDILVEDSKKYAEALQYIWRLEPAVAYPVLMKYSRSLLEHCPEETTKLFIDYYTGKYAPRKDVPAVSDVQAQTGGGAFQSLSALWTLPFMNRSATTDALEASEQDNASAADEDQTPKYTKPRPRSAFSSFLAHPSEFITFLEALILQENLPKEDQTDLSTTLFEMYLEAANNAAGAAEKEKWQLKATSLIADNTTASLDSTAIDTSNVLLLSSLSKFPAGTTLVRERENLYADIFRSFTSAKDTSGAISALRKYGSKDPSLYPLALGYFSSSDEVLKAPGVKEELQTVLRRIDQENLMAPLQVVKVLSQGGAVTMGLVKGYLSDNISRERKEIQANRRLIDSYRTETASKKAELADLGTKPVVFQARRCSSCNRNLTLPMVHFMCKHSFHQECLNKPGIGMDENDTKVECPLCKPGNDTIRAIRRQQVESTEQHELFKAALSRSNNRFGTVSEFFGRGVMATAPATD</sequence>
<dbReference type="PROSITE" id="PS50236">
    <property type="entry name" value="CHCR"/>
    <property type="match status" value="1"/>
</dbReference>
<dbReference type="GO" id="GO:0006904">
    <property type="term" value="P:vesicle docking involved in exocytosis"/>
    <property type="evidence" value="ECO:0007669"/>
    <property type="project" value="TreeGrafter"/>
</dbReference>
<dbReference type="FunFam" id="1.25.40.10:FF:000440">
    <property type="entry name" value="E3 ubiquitin-protein ligase PEP5"/>
    <property type="match status" value="1"/>
</dbReference>
<evidence type="ECO:0000256" key="4">
    <source>
        <dbReference type="ARBA" id="ARBA00022771"/>
    </source>
</evidence>
<keyword evidence="6 9" id="KW-0653">Protein transport</keyword>
<keyword evidence="7 9" id="KW-0472">Membrane</keyword>
<dbReference type="InterPro" id="IPR036322">
    <property type="entry name" value="WD40_repeat_dom_sf"/>
</dbReference>
<dbReference type="InterPro" id="IPR057308">
    <property type="entry name" value="CHCR_PEP5_VPS11"/>
</dbReference>
<dbReference type="PIRSF" id="PIRSF007860">
    <property type="entry name" value="VPS11"/>
    <property type="match status" value="1"/>
</dbReference>
<dbReference type="SUPFAM" id="SSF50978">
    <property type="entry name" value="WD40 repeat-like"/>
    <property type="match status" value="1"/>
</dbReference>
<keyword evidence="15" id="KW-1185">Reference proteome</keyword>
<dbReference type="GO" id="GO:0000329">
    <property type="term" value="C:fungal-type vacuole membrane"/>
    <property type="evidence" value="ECO:0007669"/>
    <property type="project" value="UniProtKB-UniRule"/>
</dbReference>
<evidence type="ECO:0000256" key="8">
    <source>
        <dbReference type="ARBA" id="ARBA00029433"/>
    </source>
</evidence>
<evidence type="ECO:0000313" key="15">
    <source>
        <dbReference type="Proteomes" id="UP000094526"/>
    </source>
</evidence>
<dbReference type="STRING" id="86049.A0A1C1C830"/>
<dbReference type="InterPro" id="IPR001841">
    <property type="entry name" value="Znf_RING"/>
</dbReference>
<dbReference type="EC" id="2.3.2.27" evidence="9"/>
<evidence type="ECO:0000256" key="5">
    <source>
        <dbReference type="ARBA" id="ARBA00022833"/>
    </source>
</evidence>
<dbReference type="PANTHER" id="PTHR23323">
    <property type="entry name" value="VACUOLAR PROTEIN SORTING-ASSOCIATED PROTEIN"/>
    <property type="match status" value="1"/>
</dbReference>
<keyword evidence="4 10" id="KW-0863">Zinc-finger</keyword>
<dbReference type="SMART" id="SM00184">
    <property type="entry name" value="RING"/>
    <property type="match status" value="1"/>
</dbReference>
<comment type="caution">
    <text evidence="14">The sequence shown here is derived from an EMBL/GenBank/DDBJ whole genome shotgun (WGS) entry which is preliminary data.</text>
</comment>
<keyword evidence="2 9" id="KW-0813">Transport</keyword>
<protein>
    <recommendedName>
        <fullName evidence="9">E3 ubiquitin-protein ligase PEP5</fullName>
        <ecNumber evidence="9">2.3.2.27</ecNumber>
    </recommendedName>
</protein>
<dbReference type="Pfam" id="PF23341">
    <property type="entry name" value="PEP5_VPS11_N"/>
    <property type="match status" value="1"/>
</dbReference>
<comment type="catalytic activity">
    <reaction evidence="9">
        <text>S-ubiquitinyl-[E2 ubiquitin-conjugating enzyme]-L-cysteine + [acceptor protein]-L-lysine = [E2 ubiquitin-conjugating enzyme]-L-cysteine + N(6)-ubiquitinyl-[acceptor protein]-L-lysine.</text>
        <dbReference type="EC" id="2.3.2.27"/>
    </reaction>
</comment>
<dbReference type="GO" id="GO:0008270">
    <property type="term" value="F:zinc ion binding"/>
    <property type="evidence" value="ECO:0007669"/>
    <property type="project" value="UniProtKB-KW"/>
</dbReference>
<dbReference type="InterPro" id="IPR011990">
    <property type="entry name" value="TPR-like_helical_dom_sf"/>
</dbReference>
<dbReference type="GO" id="GO:0048284">
    <property type="term" value="P:organelle fusion"/>
    <property type="evidence" value="ECO:0007669"/>
    <property type="project" value="TreeGrafter"/>
</dbReference>
<dbReference type="InterPro" id="IPR057307">
    <property type="entry name" value="PEP5_VPS11_N"/>
</dbReference>